<feature type="domain" description="Rieske" evidence="7">
    <location>
        <begin position="12"/>
        <end position="109"/>
    </location>
</feature>
<dbReference type="EC" id="1.7.1.4" evidence="8"/>
<sequence length="112" mass="12278">MEAAKVIDRVSYYSIGSIGDFPLHLGKVVQIGETEIAVFRLSESVLYALENRTGHKKGGPLAEGLVSGEYVYCPLRDCKISLLSGEVQQPDTGQVRTFPIWLEGHNVLVGMK</sequence>
<dbReference type="Proteomes" id="UP000838821">
    <property type="component" value="Unassembled WGS sequence"/>
</dbReference>
<keyword evidence="1" id="KW-0001">2Fe-2S</keyword>
<keyword evidence="6" id="KW-0534">Nitrate assimilation</keyword>
<name>A0ABN8GDJ7_9BACL</name>
<dbReference type="InterPro" id="IPR017941">
    <property type="entry name" value="Rieske_2Fe-2S"/>
</dbReference>
<evidence type="ECO:0000256" key="1">
    <source>
        <dbReference type="ARBA" id="ARBA00022714"/>
    </source>
</evidence>
<dbReference type="Pfam" id="PF13806">
    <property type="entry name" value="Rieske_2"/>
    <property type="match status" value="1"/>
</dbReference>
<dbReference type="SUPFAM" id="SSF50022">
    <property type="entry name" value="ISP domain"/>
    <property type="match status" value="1"/>
</dbReference>
<evidence type="ECO:0000256" key="6">
    <source>
        <dbReference type="ARBA" id="ARBA00023063"/>
    </source>
</evidence>
<reference evidence="8" key="1">
    <citation type="submission" date="2022-01" db="EMBL/GenBank/DDBJ databases">
        <authorList>
            <person name="Criscuolo A."/>
        </authorList>
    </citation>
    <scope>NUCLEOTIDE SEQUENCE</scope>
    <source>
        <strain evidence="8">CIP111891</strain>
    </source>
</reference>
<dbReference type="PROSITE" id="PS51296">
    <property type="entry name" value="RIESKE"/>
    <property type="match status" value="1"/>
</dbReference>
<gene>
    <name evidence="8" type="primary">nasE_2</name>
    <name evidence="8" type="ORF">PAECIP111891_02081</name>
</gene>
<evidence type="ECO:0000256" key="3">
    <source>
        <dbReference type="ARBA" id="ARBA00023002"/>
    </source>
</evidence>
<dbReference type="EMBL" id="CAKMMW010000004">
    <property type="protein sequence ID" value="CAH1202249.1"/>
    <property type="molecule type" value="Genomic_DNA"/>
</dbReference>
<dbReference type="RefSeq" id="WP_236286808.1">
    <property type="nucleotide sequence ID" value="NZ_CAKMMW010000004.1"/>
</dbReference>
<evidence type="ECO:0000313" key="8">
    <source>
        <dbReference type="EMBL" id="CAH1202249.1"/>
    </source>
</evidence>
<keyword evidence="2" id="KW-0479">Metal-binding</keyword>
<keyword evidence="9" id="KW-1185">Reference proteome</keyword>
<protein>
    <submittedName>
        <fullName evidence="8">Assimilatory nitrite reductase [NAD(P)H] small subunit</fullName>
        <ecNumber evidence="8">1.7.1.4</ecNumber>
    </submittedName>
</protein>
<dbReference type="GO" id="GO:0008942">
    <property type="term" value="F:nitrite reductase [NAD(P)H] activity"/>
    <property type="evidence" value="ECO:0007669"/>
    <property type="project" value="UniProtKB-EC"/>
</dbReference>
<dbReference type="InterPro" id="IPR012748">
    <property type="entry name" value="Rieske-like_NirD"/>
</dbReference>
<keyword evidence="4" id="KW-0408">Iron</keyword>
<organism evidence="8 9">
    <name type="scientific">Paenibacillus allorhizoplanae</name>
    <dbReference type="NCBI Taxonomy" id="2905648"/>
    <lineage>
        <taxon>Bacteria</taxon>
        <taxon>Bacillati</taxon>
        <taxon>Bacillota</taxon>
        <taxon>Bacilli</taxon>
        <taxon>Bacillales</taxon>
        <taxon>Paenibacillaceae</taxon>
        <taxon>Paenibacillus</taxon>
    </lineage>
</organism>
<evidence type="ECO:0000256" key="5">
    <source>
        <dbReference type="ARBA" id="ARBA00023014"/>
    </source>
</evidence>
<dbReference type="NCBIfam" id="TIGR02378">
    <property type="entry name" value="nirD_assim_sml"/>
    <property type="match status" value="1"/>
</dbReference>
<keyword evidence="5" id="KW-0411">Iron-sulfur</keyword>
<comment type="caution">
    <text evidence="8">The sequence shown here is derived from an EMBL/GenBank/DDBJ whole genome shotgun (WGS) entry which is preliminary data.</text>
</comment>
<keyword evidence="3 8" id="KW-0560">Oxidoreductase</keyword>
<proteinExistence type="predicted"/>
<evidence type="ECO:0000256" key="4">
    <source>
        <dbReference type="ARBA" id="ARBA00023004"/>
    </source>
</evidence>
<evidence type="ECO:0000313" key="9">
    <source>
        <dbReference type="Proteomes" id="UP000838821"/>
    </source>
</evidence>
<dbReference type="InterPro" id="IPR036922">
    <property type="entry name" value="Rieske_2Fe-2S_sf"/>
</dbReference>
<evidence type="ECO:0000259" key="7">
    <source>
        <dbReference type="PROSITE" id="PS51296"/>
    </source>
</evidence>
<accession>A0ABN8GDJ7</accession>
<dbReference type="Gene3D" id="2.102.10.10">
    <property type="entry name" value="Rieske [2Fe-2S] iron-sulphur domain"/>
    <property type="match status" value="1"/>
</dbReference>
<evidence type="ECO:0000256" key="2">
    <source>
        <dbReference type="ARBA" id="ARBA00022723"/>
    </source>
</evidence>